<dbReference type="GO" id="GO:0051026">
    <property type="term" value="P:chiasma assembly"/>
    <property type="evidence" value="ECO:0007669"/>
    <property type="project" value="TreeGrafter"/>
</dbReference>
<dbReference type="InterPro" id="IPR045076">
    <property type="entry name" value="MutS"/>
</dbReference>
<proteinExistence type="inferred from homology"/>
<reference evidence="2 3" key="1">
    <citation type="journal article" date="2020" name="IScience">
        <title>Genome Sequencing of the Endangered Kingdonia uniflora (Circaeasteraceae, Ranunculales) Reveals Potential Mechanisms of Evolutionary Specialization.</title>
        <authorList>
            <person name="Sun Y."/>
            <person name="Deng T."/>
            <person name="Zhang A."/>
            <person name="Moore M.J."/>
            <person name="Landis J.B."/>
            <person name="Lin N."/>
            <person name="Zhang H."/>
            <person name="Zhang X."/>
            <person name="Huang J."/>
            <person name="Zhang X."/>
            <person name="Sun H."/>
            <person name="Wang H."/>
        </authorList>
    </citation>
    <scope>NUCLEOTIDE SEQUENCE [LARGE SCALE GENOMIC DNA]</scope>
    <source>
        <strain evidence="2">TB1705</strain>
        <tissue evidence="2">Leaf</tissue>
    </source>
</reference>
<protein>
    <recommendedName>
        <fullName evidence="4">MutS-like protein</fullName>
    </recommendedName>
</protein>
<dbReference type="GO" id="GO:0005524">
    <property type="term" value="F:ATP binding"/>
    <property type="evidence" value="ECO:0007669"/>
    <property type="project" value="InterPro"/>
</dbReference>
<dbReference type="Gene3D" id="3.40.50.300">
    <property type="entry name" value="P-loop containing nucleotide triphosphate hydrolases"/>
    <property type="match status" value="1"/>
</dbReference>
<dbReference type="InterPro" id="IPR027417">
    <property type="entry name" value="P-loop_NTPase"/>
</dbReference>
<dbReference type="PANTHER" id="PTHR11361:SF20">
    <property type="entry name" value="MUTS PROTEIN HOMOLOG 5"/>
    <property type="match status" value="1"/>
</dbReference>
<accession>A0A7J7NM58</accession>
<evidence type="ECO:0000313" key="3">
    <source>
        <dbReference type="Proteomes" id="UP000541444"/>
    </source>
</evidence>
<dbReference type="GO" id="GO:0030983">
    <property type="term" value="F:mismatched DNA binding"/>
    <property type="evidence" value="ECO:0007669"/>
    <property type="project" value="InterPro"/>
</dbReference>
<dbReference type="GO" id="GO:0005634">
    <property type="term" value="C:nucleus"/>
    <property type="evidence" value="ECO:0007669"/>
    <property type="project" value="TreeGrafter"/>
</dbReference>
<comment type="similarity">
    <text evidence="1">Belongs to the DNA mismatch repair MutS family.</text>
</comment>
<dbReference type="OrthoDB" id="29596at2759"/>
<dbReference type="SUPFAM" id="SSF52540">
    <property type="entry name" value="P-loop containing nucleoside triphosphate hydrolases"/>
    <property type="match status" value="1"/>
</dbReference>
<comment type="caution">
    <text evidence="2">The sequence shown here is derived from an EMBL/GenBank/DDBJ whole genome shotgun (WGS) entry which is preliminary data.</text>
</comment>
<name>A0A7J7NM58_9MAGN</name>
<dbReference type="GO" id="GO:0140664">
    <property type="term" value="F:ATP-dependent DNA damage sensor activity"/>
    <property type="evidence" value="ECO:0007669"/>
    <property type="project" value="InterPro"/>
</dbReference>
<sequence length="276" mass="31873">MQAGSCITTELVYVYELVMGVLDVNRTKEKGYGTIVKEGFCDELDELRKIYEELPEFLMEVSSMEISRLPLIRRDKHVPCIDYIHQIGYLLCIFEEKLDESTLEELQDFEFAFSDGEGETKKFFYRTPKTRELDNLLGDIYHKILDMERAITRDLVSHILLFSSQLLNAVNFAARLDCFLSLALVARQHNYVRPVLTEETLLEIRNGRHVLQEMTVDTFVPNDTKILDDGRINIITGPNYSGKSIYIKQVTTSVNISDKRELTQKQISELTKAKID</sequence>
<dbReference type="GO" id="GO:0006298">
    <property type="term" value="P:mismatch repair"/>
    <property type="evidence" value="ECO:0007669"/>
    <property type="project" value="InterPro"/>
</dbReference>
<dbReference type="Proteomes" id="UP000541444">
    <property type="component" value="Unassembled WGS sequence"/>
</dbReference>
<organism evidence="2 3">
    <name type="scientific">Kingdonia uniflora</name>
    <dbReference type="NCBI Taxonomy" id="39325"/>
    <lineage>
        <taxon>Eukaryota</taxon>
        <taxon>Viridiplantae</taxon>
        <taxon>Streptophyta</taxon>
        <taxon>Embryophyta</taxon>
        <taxon>Tracheophyta</taxon>
        <taxon>Spermatophyta</taxon>
        <taxon>Magnoliopsida</taxon>
        <taxon>Ranunculales</taxon>
        <taxon>Circaeasteraceae</taxon>
        <taxon>Kingdonia</taxon>
    </lineage>
</organism>
<evidence type="ECO:0000256" key="1">
    <source>
        <dbReference type="ARBA" id="ARBA00006271"/>
    </source>
</evidence>
<evidence type="ECO:0000313" key="2">
    <source>
        <dbReference type="EMBL" id="KAF6168216.1"/>
    </source>
</evidence>
<dbReference type="PANTHER" id="PTHR11361">
    <property type="entry name" value="DNA MISMATCH REPAIR PROTEIN MUTS FAMILY MEMBER"/>
    <property type="match status" value="1"/>
</dbReference>
<dbReference type="InterPro" id="IPR036187">
    <property type="entry name" value="DNA_mismatch_repair_MutS_sf"/>
</dbReference>
<keyword evidence="3" id="KW-1185">Reference proteome</keyword>
<dbReference type="EMBL" id="JACGCM010000704">
    <property type="protein sequence ID" value="KAF6168216.1"/>
    <property type="molecule type" value="Genomic_DNA"/>
</dbReference>
<evidence type="ECO:0008006" key="4">
    <source>
        <dbReference type="Google" id="ProtNLM"/>
    </source>
</evidence>
<dbReference type="AlphaFoldDB" id="A0A7J7NM58"/>
<gene>
    <name evidence="2" type="ORF">GIB67_011601</name>
</gene>
<dbReference type="SUPFAM" id="SSF48334">
    <property type="entry name" value="DNA repair protein MutS, domain III"/>
    <property type="match status" value="1"/>
</dbReference>
<dbReference type="Gene3D" id="1.10.1420.10">
    <property type="match status" value="2"/>
</dbReference>